<gene>
    <name evidence="1" type="ORF">Goari_021775</name>
</gene>
<name>A0A7J8YFB8_GOSAI</name>
<keyword evidence="2" id="KW-1185">Reference proteome</keyword>
<dbReference type="Proteomes" id="UP000593577">
    <property type="component" value="Unassembled WGS sequence"/>
</dbReference>
<accession>A0A7J8YFB8</accession>
<dbReference type="AlphaFoldDB" id="A0A7J8YFB8"/>
<protein>
    <submittedName>
        <fullName evidence="1">Uncharacterized protein</fullName>
    </submittedName>
</protein>
<evidence type="ECO:0000313" key="1">
    <source>
        <dbReference type="EMBL" id="MBA0698278.1"/>
    </source>
</evidence>
<sequence length="85" mass="9440">MSCQWCKWNCILVDDDHVTVKPPVRIFGTNISDEAIEMKCLGITNRESKPPLLSPYIVEGDANATAYSDAVGEACCKIITDHQRL</sequence>
<dbReference type="EMBL" id="JABFAA010000012">
    <property type="protein sequence ID" value="MBA0698278.1"/>
    <property type="molecule type" value="Genomic_DNA"/>
</dbReference>
<reference evidence="1 2" key="1">
    <citation type="journal article" date="2019" name="Genome Biol. Evol.">
        <title>Insights into the evolution of the New World diploid cottons (Gossypium, subgenus Houzingenia) based on genome sequencing.</title>
        <authorList>
            <person name="Grover C.E."/>
            <person name="Arick M.A. 2nd"/>
            <person name="Thrash A."/>
            <person name="Conover J.L."/>
            <person name="Sanders W.S."/>
            <person name="Peterson D.G."/>
            <person name="Frelichowski J.E."/>
            <person name="Scheffler J.A."/>
            <person name="Scheffler B.E."/>
            <person name="Wendel J.F."/>
        </authorList>
    </citation>
    <scope>NUCLEOTIDE SEQUENCE [LARGE SCALE GENOMIC DNA]</scope>
    <source>
        <strain evidence="1">185</strain>
        <tissue evidence="1">Leaf</tissue>
    </source>
</reference>
<evidence type="ECO:0000313" key="2">
    <source>
        <dbReference type="Proteomes" id="UP000593577"/>
    </source>
</evidence>
<proteinExistence type="predicted"/>
<organism evidence="1 2">
    <name type="scientific">Gossypium aridum</name>
    <name type="common">American cotton</name>
    <name type="synonym">Erioxylum aridum</name>
    <dbReference type="NCBI Taxonomy" id="34290"/>
    <lineage>
        <taxon>Eukaryota</taxon>
        <taxon>Viridiplantae</taxon>
        <taxon>Streptophyta</taxon>
        <taxon>Embryophyta</taxon>
        <taxon>Tracheophyta</taxon>
        <taxon>Spermatophyta</taxon>
        <taxon>Magnoliopsida</taxon>
        <taxon>eudicotyledons</taxon>
        <taxon>Gunneridae</taxon>
        <taxon>Pentapetalae</taxon>
        <taxon>rosids</taxon>
        <taxon>malvids</taxon>
        <taxon>Malvales</taxon>
        <taxon>Malvaceae</taxon>
        <taxon>Malvoideae</taxon>
        <taxon>Gossypium</taxon>
    </lineage>
</organism>
<feature type="non-terminal residue" evidence="1">
    <location>
        <position position="85"/>
    </location>
</feature>
<comment type="caution">
    <text evidence="1">The sequence shown here is derived from an EMBL/GenBank/DDBJ whole genome shotgun (WGS) entry which is preliminary data.</text>
</comment>